<proteinExistence type="predicted"/>
<accession>A0ABM8VYD3</accession>
<protein>
    <submittedName>
        <fullName evidence="1">13236_t:CDS:1</fullName>
    </submittedName>
</protein>
<dbReference type="PANTHER" id="PTHR34415:SF1">
    <property type="entry name" value="INTEGRASE CATALYTIC DOMAIN-CONTAINING PROTEIN"/>
    <property type="match status" value="1"/>
</dbReference>
<name>A0ABM8VYD3_GIGMA</name>
<reference evidence="1 2" key="1">
    <citation type="submission" date="2021-06" db="EMBL/GenBank/DDBJ databases">
        <authorList>
            <person name="Kallberg Y."/>
            <person name="Tangrot J."/>
            <person name="Rosling A."/>
        </authorList>
    </citation>
    <scope>NUCLEOTIDE SEQUENCE [LARGE SCALE GENOMIC DNA]</scope>
    <source>
        <strain evidence="1 2">120-4 pot B 10/14</strain>
    </source>
</reference>
<dbReference type="PANTHER" id="PTHR34415">
    <property type="entry name" value="INTEGRASE CATALYTIC DOMAIN-CONTAINING PROTEIN"/>
    <property type="match status" value="1"/>
</dbReference>
<comment type="caution">
    <text evidence="1">The sequence shown here is derived from an EMBL/GenBank/DDBJ whole genome shotgun (WGS) entry which is preliminary data.</text>
</comment>
<feature type="non-terminal residue" evidence="1">
    <location>
        <position position="168"/>
    </location>
</feature>
<gene>
    <name evidence="1" type="ORF">GMARGA_LOCUS1094</name>
</gene>
<evidence type="ECO:0000313" key="1">
    <source>
        <dbReference type="EMBL" id="CAG8477986.1"/>
    </source>
</evidence>
<sequence>MLGVKSAAYNKRRFCPTYQILLASNMGFTLINASNNYIDPFWDEFNFGATFSFKISMPIVFLPTSYNYASVYRDYVQAFKDEYGNDVCIIAESMFTNVWKALLLSLQFISPKTDLCETCEMMKMDIQYATQHEKKLELTENYLAHLSRAQKEHNYYNYNIVILTYPNS</sequence>
<organism evidence="1 2">
    <name type="scientific">Gigaspora margarita</name>
    <dbReference type="NCBI Taxonomy" id="4874"/>
    <lineage>
        <taxon>Eukaryota</taxon>
        <taxon>Fungi</taxon>
        <taxon>Fungi incertae sedis</taxon>
        <taxon>Mucoromycota</taxon>
        <taxon>Glomeromycotina</taxon>
        <taxon>Glomeromycetes</taxon>
        <taxon>Diversisporales</taxon>
        <taxon>Gigasporaceae</taxon>
        <taxon>Gigaspora</taxon>
    </lineage>
</organism>
<feature type="non-terminal residue" evidence="1">
    <location>
        <position position="1"/>
    </location>
</feature>
<keyword evidence="2" id="KW-1185">Reference proteome</keyword>
<dbReference type="Proteomes" id="UP000789901">
    <property type="component" value="Unassembled WGS sequence"/>
</dbReference>
<dbReference type="EMBL" id="CAJVQB010000253">
    <property type="protein sequence ID" value="CAG8477986.1"/>
    <property type="molecule type" value="Genomic_DNA"/>
</dbReference>
<evidence type="ECO:0000313" key="2">
    <source>
        <dbReference type="Proteomes" id="UP000789901"/>
    </source>
</evidence>